<organism evidence="1 2">
    <name type="scientific">Tanacetum coccineum</name>
    <dbReference type="NCBI Taxonomy" id="301880"/>
    <lineage>
        <taxon>Eukaryota</taxon>
        <taxon>Viridiplantae</taxon>
        <taxon>Streptophyta</taxon>
        <taxon>Embryophyta</taxon>
        <taxon>Tracheophyta</taxon>
        <taxon>Spermatophyta</taxon>
        <taxon>Magnoliopsida</taxon>
        <taxon>eudicotyledons</taxon>
        <taxon>Gunneridae</taxon>
        <taxon>Pentapetalae</taxon>
        <taxon>asterids</taxon>
        <taxon>campanulids</taxon>
        <taxon>Asterales</taxon>
        <taxon>Asteraceae</taxon>
        <taxon>Asteroideae</taxon>
        <taxon>Anthemideae</taxon>
        <taxon>Anthemidinae</taxon>
        <taxon>Tanacetum</taxon>
    </lineage>
</organism>
<dbReference type="PANTHER" id="PTHR33067:SF9">
    <property type="entry name" value="RNA-DIRECTED DNA POLYMERASE"/>
    <property type="match status" value="1"/>
</dbReference>
<dbReference type="InterPro" id="IPR021109">
    <property type="entry name" value="Peptidase_aspartic_dom_sf"/>
</dbReference>
<reference evidence="1" key="1">
    <citation type="journal article" date="2022" name="Int. J. Mol. Sci.">
        <title>Draft Genome of Tanacetum Coccineum: Genomic Comparison of Closely Related Tanacetum-Family Plants.</title>
        <authorList>
            <person name="Yamashiro T."/>
            <person name="Shiraishi A."/>
            <person name="Nakayama K."/>
            <person name="Satake H."/>
        </authorList>
    </citation>
    <scope>NUCLEOTIDE SEQUENCE</scope>
</reference>
<keyword evidence="2" id="KW-1185">Reference proteome</keyword>
<name>A0ABQ5DG26_9ASTR</name>
<dbReference type="Proteomes" id="UP001151760">
    <property type="component" value="Unassembled WGS sequence"/>
</dbReference>
<reference evidence="1" key="2">
    <citation type="submission" date="2022-01" db="EMBL/GenBank/DDBJ databases">
        <authorList>
            <person name="Yamashiro T."/>
            <person name="Shiraishi A."/>
            <person name="Satake H."/>
            <person name="Nakayama K."/>
        </authorList>
    </citation>
    <scope>NUCLEOTIDE SEQUENCE</scope>
</reference>
<proteinExistence type="predicted"/>
<dbReference type="EMBL" id="BQNB010015259">
    <property type="protein sequence ID" value="GJT37868.1"/>
    <property type="molecule type" value="Genomic_DNA"/>
</dbReference>
<sequence>MQGQRGGVFGQQKIPKLRQMAQNLHRSCQLTKYTYRSLICSHIAYSIQIMRTYLRKRGYNYEDGCGGDAMDASTAEKRPTAISNGLGLNKQMQPKKTRDFYGRWRMRISRNFASTIVMLTCTGRLLTGATVGLLIGGGAYASTIDEATFGRGSQVSKTTATAADVGVGVRINFRRELDLKKKCEIDRAAGGNLRDKNAEESWEIIENLSLYDHQVREEADNPITRFINAISIVKMEKDKSIENNEVVDKNVIEPSELNEVEPIEEEMEDGTDKDIGRLKCVNALIDQGSDVNVMPISIYNRPTNEKSVGTNIRLSLASHSYIYPFGIAEDVLIDIAGYVYPVDFAILDIEEDKNKPFILGTPFLTTAKAEIRFDKGTITLKSGKNKINFFKISKSFCKIEKKTKEYIDPITLINIVSMRIMEWEERIKYLQEKEMGFNQWRSKVFYVEYLTSKKEDNDVIFDEEKPRSS</sequence>
<dbReference type="CDD" id="cd00303">
    <property type="entry name" value="retropepsin_like"/>
    <property type="match status" value="1"/>
</dbReference>
<gene>
    <name evidence="1" type="ORF">Tco_0937733</name>
</gene>
<comment type="caution">
    <text evidence="1">The sequence shown here is derived from an EMBL/GenBank/DDBJ whole genome shotgun (WGS) entry which is preliminary data.</text>
</comment>
<accession>A0ABQ5DG26</accession>
<dbReference type="PANTHER" id="PTHR33067">
    <property type="entry name" value="RNA-DIRECTED DNA POLYMERASE-RELATED"/>
    <property type="match status" value="1"/>
</dbReference>
<evidence type="ECO:0000313" key="1">
    <source>
        <dbReference type="EMBL" id="GJT37868.1"/>
    </source>
</evidence>
<protein>
    <submittedName>
        <fullName evidence="1">Uncharacterized protein</fullName>
    </submittedName>
</protein>
<evidence type="ECO:0000313" key="2">
    <source>
        <dbReference type="Proteomes" id="UP001151760"/>
    </source>
</evidence>
<dbReference type="Gene3D" id="2.40.70.10">
    <property type="entry name" value="Acid Proteases"/>
    <property type="match status" value="1"/>
</dbReference>